<sequence>MRGKMFVINVMHTSMGFRIEVPVRVIELAILKFADENLHAPKMGRDHGRITVEKGDAYYVHVPSMNWFYFHKDYFHRIKQIVLNTAIEYNKQVEVKEHTYQRKEPYKCEFDNYGFQMEVTDPESRFFYQNEVVEKALDPLYLQIIFAIQTGRGKTKSAQKVMVKRGVRTVLIHRPTYVDKWKFDCIEDESGLRVDDKHVYVAKGTQGIYDLIEDGRSGKLDRMGIKVVILPTVSLFNFMKEAIATMASSPVDFESFYDDIGVGQVVYDEVHEHFLLVYLSGILLNPPYSLEMSATLKPGAAKKFIADRYLERFPLRFRVSVPYIPVVDIRGLYYSIDDPGFIRRVARMSPYNHKLFEQQLLKHKLEDSYFSMVFDILKRSYLDKYESGQKALVFFALVEMCEAFTKYVKHRLRNGDGPPGLTVAKYNAGDSYDEFIAADIGVSTPGKAGTAIDIPGLVVAIVTIAIDDRQLNEQIAGRPREVTKWDLTPKVFFLHCSEMPKHLQYLASRQESLKEVVKSFTTSFSPYVIRKTHASSSFSSSAPSAVPRFKSIKSPRKGFTGLPGRRGRRR</sequence>
<keyword evidence="2" id="KW-0378">Hydrolase</keyword>
<dbReference type="InterPro" id="IPR027417">
    <property type="entry name" value="P-loop_NTPase"/>
</dbReference>
<keyword evidence="2" id="KW-0067">ATP-binding</keyword>
<keyword evidence="2" id="KW-0347">Helicase</keyword>
<evidence type="ECO:0000313" key="2">
    <source>
        <dbReference type="EMBL" id="QBP07464.1"/>
    </source>
</evidence>
<gene>
    <name evidence="2" type="ORF">DERBICUS_38</name>
</gene>
<accession>A0A482IKR0</accession>
<protein>
    <submittedName>
        <fullName evidence="2">Putative ATP-dependent DNA helicase</fullName>
    </submittedName>
</protein>
<dbReference type="Proteomes" id="UP000295398">
    <property type="component" value="Segment"/>
</dbReference>
<name>A0A482IKR0_9CAUD</name>
<dbReference type="EMBL" id="MK514282">
    <property type="protein sequence ID" value="QBP07464.1"/>
    <property type="molecule type" value="Genomic_DNA"/>
</dbReference>
<evidence type="ECO:0000313" key="3">
    <source>
        <dbReference type="Proteomes" id="UP000295398"/>
    </source>
</evidence>
<dbReference type="SUPFAM" id="SSF52540">
    <property type="entry name" value="P-loop containing nucleoside triphosphate hydrolases"/>
    <property type="match status" value="1"/>
</dbReference>
<proteinExistence type="predicted"/>
<organism evidence="2 3">
    <name type="scientific">Erwinia phage Derbicus</name>
    <dbReference type="NCBI Taxonomy" id="2530027"/>
    <lineage>
        <taxon>Viruses</taxon>
        <taxon>Duplodnaviria</taxon>
        <taxon>Heunggongvirae</taxon>
        <taxon>Uroviricota</taxon>
        <taxon>Caudoviricetes</taxon>
        <taxon>Chimalliviridae</taxon>
        <taxon>Derbicusvirus</taxon>
        <taxon>Derbicusvirus derbicus</taxon>
    </lineage>
</organism>
<keyword evidence="3" id="KW-1185">Reference proteome</keyword>
<dbReference type="GO" id="GO:0004386">
    <property type="term" value="F:helicase activity"/>
    <property type="evidence" value="ECO:0007669"/>
    <property type="project" value="UniProtKB-KW"/>
</dbReference>
<evidence type="ECO:0000256" key="1">
    <source>
        <dbReference type="SAM" id="MobiDB-lite"/>
    </source>
</evidence>
<feature type="region of interest" description="Disordered" evidence="1">
    <location>
        <begin position="537"/>
        <end position="570"/>
    </location>
</feature>
<keyword evidence="2" id="KW-0547">Nucleotide-binding</keyword>
<reference evidence="2 3" key="1">
    <citation type="submission" date="2019-02" db="EMBL/GenBank/DDBJ databases">
        <authorList>
            <person name="Webb C.J."/>
            <person name="Sharma R."/>
            <person name="Berg J.A."/>
            <person name="Payne A.M."/>
            <person name="Fajardo C.P."/>
            <person name="Breakwell D.P."/>
            <person name="Hope S."/>
            <person name="Grose J.H."/>
        </authorList>
    </citation>
    <scope>NUCLEOTIDE SEQUENCE [LARGE SCALE GENOMIC DNA]</scope>
</reference>